<keyword evidence="13 15" id="KW-0131">Cell cycle</keyword>
<accession>A0ABS2XJ27</accession>
<feature type="non-terminal residue" evidence="16">
    <location>
        <position position="1"/>
    </location>
</feature>
<keyword evidence="5 15" id="KW-0053">Apoptosis</keyword>
<evidence type="ECO:0000256" key="14">
    <source>
        <dbReference type="ARBA" id="ARBA00025766"/>
    </source>
</evidence>
<evidence type="ECO:0000256" key="7">
    <source>
        <dbReference type="ARBA" id="ARBA00022763"/>
    </source>
</evidence>
<comment type="subcellular location">
    <subcellularLocation>
        <location evidence="15">Cytoplasm</location>
    </subcellularLocation>
    <subcellularLocation>
        <location evidence="1 15">Nucleus</location>
    </subcellularLocation>
    <text evidence="15">Localizes at sites of DNA damage at double-strand breaks (DSBs).</text>
</comment>
<evidence type="ECO:0000256" key="10">
    <source>
        <dbReference type="ARBA" id="ARBA00022853"/>
    </source>
</evidence>
<evidence type="ECO:0000256" key="1">
    <source>
        <dbReference type="ARBA" id="ARBA00004123"/>
    </source>
</evidence>
<keyword evidence="11 15" id="KW-0234">DNA repair</keyword>
<evidence type="ECO:0000256" key="15">
    <source>
        <dbReference type="RuleBase" id="RU368019"/>
    </source>
</evidence>
<dbReference type="PANTHER" id="PTHR15189:SF7">
    <property type="entry name" value="BRISC AND BRCA1-A COMPLEX MEMBER 2"/>
    <property type="match status" value="1"/>
</dbReference>
<evidence type="ECO:0000256" key="3">
    <source>
        <dbReference type="ARBA" id="ARBA00022490"/>
    </source>
</evidence>
<keyword evidence="7 15" id="KW-0227">DNA damage</keyword>
<dbReference type="PANTHER" id="PTHR15189">
    <property type="entry name" value="BRISC AND BRCA1-A COMPLEX MEMBER 2"/>
    <property type="match status" value="1"/>
</dbReference>
<comment type="function">
    <text evidence="15">May play a role in homeostasis or cellular differentiation in cells of neural, epithelial and germline origins. May also act as a death receptor-associated anti-apoptotic protein, which inhibits the mitochondrial apoptotic pathway.</text>
</comment>
<keyword evidence="8 15" id="KW-0498">Mitosis</keyword>
<evidence type="ECO:0000256" key="6">
    <source>
        <dbReference type="ARBA" id="ARBA00022737"/>
    </source>
</evidence>
<evidence type="ECO:0000256" key="12">
    <source>
        <dbReference type="ARBA" id="ARBA00023242"/>
    </source>
</evidence>
<evidence type="ECO:0000313" key="17">
    <source>
        <dbReference type="Proteomes" id="UP001166093"/>
    </source>
</evidence>
<evidence type="ECO:0000256" key="4">
    <source>
        <dbReference type="ARBA" id="ARBA00022618"/>
    </source>
</evidence>
<feature type="non-terminal residue" evidence="16">
    <location>
        <position position="528"/>
    </location>
</feature>
<comment type="domain">
    <text evidence="15">Contains 2 ubiquitin-conjugating enzyme family-like (UEV-like) regions. These regions lack the critical Cys residues required for ubiquitination but retain the ability to bind ubiquitin.</text>
</comment>
<gene>
    <name evidence="16" type="primary">Babam2</name>
    <name evidence="16" type="ORF">GTO93_0007415</name>
</gene>
<keyword evidence="6" id="KW-0677">Repeat</keyword>
<keyword evidence="17" id="KW-1185">Reference proteome</keyword>
<reference evidence="16" key="1">
    <citation type="journal article" date="2021" name="Cell">
        <title>Tracing the genetic footprints of vertebrate landing in non-teleost ray-finned fishes.</title>
        <authorList>
            <person name="Bi X."/>
            <person name="Wang K."/>
            <person name="Yang L."/>
            <person name="Pan H."/>
            <person name="Jiang H."/>
            <person name="Wei Q."/>
            <person name="Fang M."/>
            <person name="Yu H."/>
            <person name="Zhu C."/>
            <person name="Cai Y."/>
            <person name="He Y."/>
            <person name="Gan X."/>
            <person name="Zeng H."/>
            <person name="Yu D."/>
            <person name="Zhu Y."/>
            <person name="Jiang H."/>
            <person name="Qiu Q."/>
            <person name="Yang H."/>
            <person name="Zhang Y.E."/>
            <person name="Wang W."/>
            <person name="Zhu M."/>
            <person name="He S."/>
            <person name="Zhang G."/>
        </authorList>
    </citation>
    <scope>NUCLEOTIDE SEQUENCE</scope>
    <source>
        <strain evidence="16">Pddl_001</strain>
    </source>
</reference>
<evidence type="ECO:0000256" key="13">
    <source>
        <dbReference type="ARBA" id="ARBA00023306"/>
    </source>
</evidence>
<protein>
    <recommendedName>
        <fullName evidence="2 15">BRISC and BRCA1-A complex member 2</fullName>
    </recommendedName>
</protein>
<evidence type="ECO:0000256" key="2">
    <source>
        <dbReference type="ARBA" id="ARBA00019438"/>
    </source>
</evidence>
<dbReference type="Proteomes" id="UP001166093">
    <property type="component" value="Unassembled WGS sequence"/>
</dbReference>
<dbReference type="EMBL" id="JAAWVQ010036287">
    <property type="protein sequence ID" value="MBN3274012.1"/>
    <property type="molecule type" value="Genomic_DNA"/>
</dbReference>
<dbReference type="Pfam" id="PF06113">
    <property type="entry name" value="BRE"/>
    <property type="match status" value="2"/>
</dbReference>
<dbReference type="CDD" id="cd23664">
    <property type="entry name" value="BRE"/>
    <property type="match status" value="1"/>
</dbReference>
<proteinExistence type="inferred from homology"/>
<organism evidence="16 17">
    <name type="scientific">Polyodon spathula</name>
    <name type="common">North American paddlefish</name>
    <name type="synonym">Squalus spathula</name>
    <dbReference type="NCBI Taxonomy" id="7913"/>
    <lineage>
        <taxon>Eukaryota</taxon>
        <taxon>Metazoa</taxon>
        <taxon>Chordata</taxon>
        <taxon>Craniata</taxon>
        <taxon>Vertebrata</taxon>
        <taxon>Euteleostomi</taxon>
        <taxon>Actinopterygii</taxon>
        <taxon>Chondrostei</taxon>
        <taxon>Acipenseriformes</taxon>
        <taxon>Polyodontidae</taxon>
        <taxon>Polyodon</taxon>
    </lineage>
</organism>
<evidence type="ECO:0000256" key="11">
    <source>
        <dbReference type="ARBA" id="ARBA00023204"/>
    </source>
</evidence>
<sequence>MNSMSPEVTLNRISPELRPLLSTMVRNGKVGLDSTSCLRITDLKSGNNFKNNVLLTNFIVHNIVIMEDYVLCTSLTVGPCCDRFKLHIPYAGETLKWDIIFNGCTPDLPPDFIFGEDAEFLPEPSELHIFFQFGMPNRFSPHCNNSPHGSGVVKIQWVTPDPMTKLASFFHPGTQEWMSVSYRPLKDKGQPCSEDRPNLHSQGANLHCVTHLAHHVAVLLPGHFGWPIGYLWWANRSEEQILNSDKLNVCVIAVRTTQNDCKHKKHLVEWDPGMAECLLQVVKELIQQYHQYQCKRLQESSRLLFEYHSLLEDPQYGHSMEIYAGRKNSWAGEFSARFLLKLPVDFSNIPTYLLKDTALDPGEDVALLSVSFEDAEATQVFPKLYLSPRIEHALGGPSALLIPAFPSGGCLIDYVPQVCQLLTNKVQYVIQGYHKRREYIAAFLSHFGMGVVEYDAEGFTKLTLLLMWKDFCFLVHVDLPLYFPRDQPTITFQSVYHFTSSGQLYSQVQKSYPYSPRWDGNEMAKRAK</sequence>
<keyword evidence="9 15" id="KW-0833">Ubl conjugation pathway</keyword>
<name>A0ABS2XJ27_POLSP</name>
<evidence type="ECO:0000256" key="9">
    <source>
        <dbReference type="ARBA" id="ARBA00022786"/>
    </source>
</evidence>
<keyword evidence="10 15" id="KW-0156">Chromatin regulator</keyword>
<keyword evidence="12 15" id="KW-0539">Nucleus</keyword>
<comment type="similarity">
    <text evidence="14 15">Belongs to the BABAM2 family.</text>
</comment>
<dbReference type="InterPro" id="IPR010358">
    <property type="entry name" value="BRE"/>
</dbReference>
<evidence type="ECO:0000256" key="5">
    <source>
        <dbReference type="ARBA" id="ARBA00022703"/>
    </source>
</evidence>
<comment type="subunit">
    <text evidence="15">Component of the ARISC complex. Component of the BRCA1-A complex. Component of the BRISC complex. Binds polyubiquitin.</text>
</comment>
<comment type="caution">
    <text evidence="16">The sequence shown here is derived from an EMBL/GenBank/DDBJ whole genome shotgun (WGS) entry which is preliminary data.</text>
</comment>
<evidence type="ECO:0000256" key="8">
    <source>
        <dbReference type="ARBA" id="ARBA00022776"/>
    </source>
</evidence>
<keyword evidence="4 15" id="KW-0132">Cell division</keyword>
<evidence type="ECO:0000313" key="16">
    <source>
        <dbReference type="EMBL" id="MBN3274012.1"/>
    </source>
</evidence>
<keyword evidence="3 15" id="KW-0963">Cytoplasm</keyword>